<reference evidence="18 19" key="1">
    <citation type="submission" date="2020-08" db="EMBL/GenBank/DDBJ databases">
        <title>Genomic Encyclopedia of Type Strains, Phase III (KMG-III): the genomes of soil and plant-associated and newly described type strains.</title>
        <authorList>
            <person name="Whitman W."/>
        </authorList>
    </citation>
    <scope>NUCLEOTIDE SEQUENCE [LARGE SCALE GENOMIC DNA]</scope>
    <source>
        <strain evidence="18 19">CECT 8897</strain>
    </source>
</reference>
<keyword evidence="9" id="KW-0479">Metal-binding</keyword>
<evidence type="ECO:0000313" key="19">
    <source>
        <dbReference type="Proteomes" id="UP000541535"/>
    </source>
</evidence>
<dbReference type="GO" id="GO:0046872">
    <property type="term" value="F:metal ion binding"/>
    <property type="evidence" value="ECO:0007669"/>
    <property type="project" value="UniProtKB-KW"/>
</dbReference>
<dbReference type="Gene3D" id="1.20.5.1930">
    <property type="match status" value="1"/>
</dbReference>
<comment type="cofactor">
    <cofactor evidence="2">
        <name>[4Fe-4S] cluster</name>
        <dbReference type="ChEBI" id="CHEBI:49883"/>
    </cofactor>
</comment>
<evidence type="ECO:0000256" key="14">
    <source>
        <dbReference type="ARBA" id="ARBA00024827"/>
    </source>
</evidence>
<comment type="catalytic activity">
    <reaction evidence="1">
        <text>ATP + protein L-histidine = ADP + protein N-phospho-L-histidine.</text>
        <dbReference type="EC" id="2.7.13.3"/>
    </reaction>
</comment>
<dbReference type="InterPro" id="IPR004358">
    <property type="entry name" value="Sig_transdc_His_kin-like_C"/>
</dbReference>
<keyword evidence="10 18" id="KW-0418">Kinase</keyword>
<accession>A0A7W5BFB5</accession>
<dbReference type="EMBL" id="JACHXD010000024">
    <property type="protein sequence ID" value="MBB3122083.1"/>
    <property type="molecule type" value="Genomic_DNA"/>
</dbReference>
<evidence type="ECO:0000256" key="12">
    <source>
        <dbReference type="ARBA" id="ARBA00023012"/>
    </source>
</evidence>
<evidence type="ECO:0000256" key="3">
    <source>
        <dbReference type="ARBA" id="ARBA00004496"/>
    </source>
</evidence>
<keyword evidence="19" id="KW-1185">Reference proteome</keyword>
<dbReference type="Pfam" id="PF02518">
    <property type="entry name" value="HATPase_c"/>
    <property type="match status" value="1"/>
</dbReference>
<dbReference type="InterPro" id="IPR050482">
    <property type="entry name" value="Sensor_HK_TwoCompSys"/>
</dbReference>
<evidence type="ECO:0000256" key="16">
    <source>
        <dbReference type="SAM" id="Phobius"/>
    </source>
</evidence>
<comment type="subcellular location">
    <subcellularLocation>
        <location evidence="3">Cytoplasm</location>
    </subcellularLocation>
</comment>
<keyword evidence="12" id="KW-0902">Two-component regulatory system</keyword>
<evidence type="ECO:0000259" key="17">
    <source>
        <dbReference type="PROSITE" id="PS50109"/>
    </source>
</evidence>
<dbReference type="SMART" id="SM00387">
    <property type="entry name" value="HATPase_c"/>
    <property type="match status" value="1"/>
</dbReference>
<evidence type="ECO:0000256" key="1">
    <source>
        <dbReference type="ARBA" id="ARBA00000085"/>
    </source>
</evidence>
<dbReference type="GO" id="GO:0051539">
    <property type="term" value="F:4 iron, 4 sulfur cluster binding"/>
    <property type="evidence" value="ECO:0007669"/>
    <property type="project" value="UniProtKB-KW"/>
</dbReference>
<evidence type="ECO:0000256" key="13">
    <source>
        <dbReference type="ARBA" id="ARBA00023014"/>
    </source>
</evidence>
<evidence type="ECO:0000256" key="6">
    <source>
        <dbReference type="ARBA" id="ARBA00022485"/>
    </source>
</evidence>
<dbReference type="Gene3D" id="3.30.565.10">
    <property type="entry name" value="Histidine kinase-like ATPase, C-terminal domain"/>
    <property type="match status" value="1"/>
</dbReference>
<keyword evidence="16" id="KW-0812">Transmembrane</keyword>
<evidence type="ECO:0000256" key="10">
    <source>
        <dbReference type="ARBA" id="ARBA00022777"/>
    </source>
</evidence>
<feature type="transmembrane region" description="Helical" evidence="16">
    <location>
        <begin position="25"/>
        <end position="44"/>
    </location>
</feature>
<keyword evidence="6" id="KW-0004">4Fe-4S</keyword>
<dbReference type="GO" id="GO:0016020">
    <property type="term" value="C:membrane"/>
    <property type="evidence" value="ECO:0007669"/>
    <property type="project" value="InterPro"/>
</dbReference>
<dbReference type="EC" id="2.7.13.3" evidence="4"/>
<proteinExistence type="predicted"/>
<keyword evidence="16" id="KW-0472">Membrane</keyword>
<evidence type="ECO:0000256" key="11">
    <source>
        <dbReference type="ARBA" id="ARBA00023004"/>
    </source>
</evidence>
<dbReference type="GO" id="GO:0000155">
    <property type="term" value="F:phosphorelay sensor kinase activity"/>
    <property type="evidence" value="ECO:0007669"/>
    <property type="project" value="InterPro"/>
</dbReference>
<protein>
    <recommendedName>
        <fullName evidence="5">Oxygen sensor histidine kinase NreB</fullName>
        <ecNumber evidence="4">2.7.13.3</ecNumber>
    </recommendedName>
    <alternativeName>
        <fullName evidence="15">Nitrogen regulation protein B</fullName>
    </alternativeName>
</protein>
<keyword evidence="16" id="KW-1133">Transmembrane helix</keyword>
<sequence length="311" mass="34233">MPALLPPSPNAAINLPLFWPPAMQIEVLALCAMLLSLLVLTLLWRLRRQQHTLHGLQAQLTASHKHQDESERRLLEAHQQLCALAAKQDHVCHGERLRIARDIHDDLGQYMLALQLEICVLRRNPQLPDWMAQGLLMLEEHLGLALRSLRAILNNLRPTALQHGLRRAIQQQAREFTRTCGIPCKLEAFEDARAEAGSGDPGRAEAEAALYRMLQEALSNVARHACASEVCIALASSPTLLSLSVRDNGVGLPHQSRRRGYGLPGLAERLQAAGGQLTLESKPGQGTTLLAAIPIVSQRKDIAPDQSEICD</sequence>
<dbReference type="Proteomes" id="UP000541535">
    <property type="component" value="Unassembled WGS sequence"/>
</dbReference>
<evidence type="ECO:0000256" key="15">
    <source>
        <dbReference type="ARBA" id="ARBA00030800"/>
    </source>
</evidence>
<dbReference type="InterPro" id="IPR003594">
    <property type="entry name" value="HATPase_dom"/>
</dbReference>
<dbReference type="RefSeq" id="WP_183443757.1">
    <property type="nucleotide sequence ID" value="NZ_JACHXD010000024.1"/>
</dbReference>
<dbReference type="GO" id="GO:0046983">
    <property type="term" value="F:protein dimerization activity"/>
    <property type="evidence" value="ECO:0007669"/>
    <property type="project" value="InterPro"/>
</dbReference>
<keyword evidence="8" id="KW-0808">Transferase</keyword>
<keyword evidence="7" id="KW-0963">Cytoplasm</keyword>
<gene>
    <name evidence="18" type="ORF">FHS03_005180</name>
</gene>
<dbReference type="PRINTS" id="PR00344">
    <property type="entry name" value="BCTRLSENSOR"/>
</dbReference>
<evidence type="ECO:0000313" key="18">
    <source>
        <dbReference type="EMBL" id="MBB3122083.1"/>
    </source>
</evidence>
<dbReference type="Pfam" id="PF07730">
    <property type="entry name" value="HisKA_3"/>
    <property type="match status" value="1"/>
</dbReference>
<dbReference type="InterPro" id="IPR036890">
    <property type="entry name" value="HATPase_C_sf"/>
</dbReference>
<comment type="function">
    <text evidence="14">Member of the two-component regulatory system NreB/NreC involved in the control of dissimilatory nitrate/nitrite reduction in response to oxygen. NreB functions as a direct oxygen sensor histidine kinase which is autophosphorylated, in the absence of oxygen, probably at the conserved histidine residue, and transfers its phosphate group probably to a conserved aspartate residue of NreC. NreB/NreC activates the expression of the nitrate (narGHJI) and nitrite (nir) reductase operons, as well as the putative nitrate transporter gene narT.</text>
</comment>
<evidence type="ECO:0000256" key="2">
    <source>
        <dbReference type="ARBA" id="ARBA00001966"/>
    </source>
</evidence>
<evidence type="ECO:0000256" key="7">
    <source>
        <dbReference type="ARBA" id="ARBA00022490"/>
    </source>
</evidence>
<dbReference type="CDD" id="cd16917">
    <property type="entry name" value="HATPase_UhpB-NarQ-NarX-like"/>
    <property type="match status" value="1"/>
</dbReference>
<dbReference type="SUPFAM" id="SSF55874">
    <property type="entry name" value="ATPase domain of HSP90 chaperone/DNA topoisomerase II/histidine kinase"/>
    <property type="match status" value="1"/>
</dbReference>
<comment type="caution">
    <text evidence="18">The sequence shown here is derived from an EMBL/GenBank/DDBJ whole genome shotgun (WGS) entry which is preliminary data.</text>
</comment>
<evidence type="ECO:0000256" key="4">
    <source>
        <dbReference type="ARBA" id="ARBA00012438"/>
    </source>
</evidence>
<organism evidence="18 19">
    <name type="scientific">Pseudoduganella violacea</name>
    <dbReference type="NCBI Taxonomy" id="1715466"/>
    <lineage>
        <taxon>Bacteria</taxon>
        <taxon>Pseudomonadati</taxon>
        <taxon>Pseudomonadota</taxon>
        <taxon>Betaproteobacteria</taxon>
        <taxon>Burkholderiales</taxon>
        <taxon>Oxalobacteraceae</taxon>
        <taxon>Telluria group</taxon>
        <taxon>Pseudoduganella</taxon>
    </lineage>
</organism>
<feature type="domain" description="Histidine kinase" evidence="17">
    <location>
        <begin position="210"/>
        <end position="297"/>
    </location>
</feature>
<evidence type="ECO:0000256" key="5">
    <source>
        <dbReference type="ARBA" id="ARBA00017322"/>
    </source>
</evidence>
<keyword evidence="11" id="KW-0408">Iron</keyword>
<dbReference type="AlphaFoldDB" id="A0A7W5BFB5"/>
<dbReference type="PANTHER" id="PTHR24421:SF59">
    <property type="entry name" value="OXYGEN SENSOR HISTIDINE KINASE NREB"/>
    <property type="match status" value="1"/>
</dbReference>
<keyword evidence="13" id="KW-0411">Iron-sulfur</keyword>
<evidence type="ECO:0000256" key="9">
    <source>
        <dbReference type="ARBA" id="ARBA00022723"/>
    </source>
</evidence>
<dbReference type="GO" id="GO:0005737">
    <property type="term" value="C:cytoplasm"/>
    <property type="evidence" value="ECO:0007669"/>
    <property type="project" value="UniProtKB-SubCell"/>
</dbReference>
<dbReference type="InterPro" id="IPR011712">
    <property type="entry name" value="Sig_transdc_His_kin_sub3_dim/P"/>
</dbReference>
<dbReference type="PANTHER" id="PTHR24421">
    <property type="entry name" value="NITRATE/NITRITE SENSOR PROTEIN NARX-RELATED"/>
    <property type="match status" value="1"/>
</dbReference>
<dbReference type="InterPro" id="IPR005467">
    <property type="entry name" value="His_kinase_dom"/>
</dbReference>
<evidence type="ECO:0000256" key="8">
    <source>
        <dbReference type="ARBA" id="ARBA00022679"/>
    </source>
</evidence>
<dbReference type="PROSITE" id="PS50109">
    <property type="entry name" value="HIS_KIN"/>
    <property type="match status" value="1"/>
</dbReference>
<name>A0A7W5BFB5_9BURK</name>